<dbReference type="EMBL" id="CACRXK020016175">
    <property type="protein sequence ID" value="CAB4029439.1"/>
    <property type="molecule type" value="Genomic_DNA"/>
</dbReference>
<evidence type="ECO:0000313" key="2">
    <source>
        <dbReference type="Proteomes" id="UP001152795"/>
    </source>
</evidence>
<organism evidence="1 2">
    <name type="scientific">Paramuricea clavata</name>
    <name type="common">Red gorgonian</name>
    <name type="synonym">Violescent sea-whip</name>
    <dbReference type="NCBI Taxonomy" id="317549"/>
    <lineage>
        <taxon>Eukaryota</taxon>
        <taxon>Metazoa</taxon>
        <taxon>Cnidaria</taxon>
        <taxon>Anthozoa</taxon>
        <taxon>Octocorallia</taxon>
        <taxon>Malacalcyonacea</taxon>
        <taxon>Plexauridae</taxon>
        <taxon>Paramuricea</taxon>
    </lineage>
</organism>
<reference evidence="1" key="1">
    <citation type="submission" date="2020-04" db="EMBL/GenBank/DDBJ databases">
        <authorList>
            <person name="Alioto T."/>
            <person name="Alioto T."/>
            <person name="Gomez Garrido J."/>
        </authorList>
    </citation>
    <scope>NUCLEOTIDE SEQUENCE</scope>
    <source>
        <strain evidence="1">A484AB</strain>
    </source>
</reference>
<accession>A0A7D9L9Y1</accession>
<name>A0A7D9L9Y1_PARCT</name>
<dbReference type="AlphaFoldDB" id="A0A7D9L9Y1"/>
<sequence>MVKRPLEVIHTLTINEASPDYNDVAKVIDIKRYSCLTRLLRVTAYVLRFIRNARVQHNNRSETTKDLNGKEISEAETLWIKSVQRESFPSEHKVLTK</sequence>
<keyword evidence="2" id="KW-1185">Reference proteome</keyword>
<feature type="non-terminal residue" evidence="1">
    <location>
        <position position="97"/>
    </location>
</feature>
<comment type="caution">
    <text evidence="1">The sequence shown here is derived from an EMBL/GenBank/DDBJ whole genome shotgun (WGS) entry which is preliminary data.</text>
</comment>
<gene>
    <name evidence="1" type="ORF">PACLA_8A053319</name>
</gene>
<dbReference type="Proteomes" id="UP001152795">
    <property type="component" value="Unassembled WGS sequence"/>
</dbReference>
<dbReference type="OrthoDB" id="8061911at2759"/>
<protein>
    <submittedName>
        <fullName evidence="1">Uncharacterized protein</fullName>
    </submittedName>
</protein>
<proteinExistence type="predicted"/>
<evidence type="ECO:0000313" key="1">
    <source>
        <dbReference type="EMBL" id="CAB4029439.1"/>
    </source>
</evidence>